<proteinExistence type="predicted"/>
<dbReference type="Proteomes" id="UP000183413">
    <property type="component" value="Unassembled WGS sequence"/>
</dbReference>
<dbReference type="STRING" id="1993.SAMN04489713_12868"/>
<dbReference type="InParanoid" id="A0A1I5XVB8"/>
<name>A0A1I5XVB8_9ACTN</name>
<gene>
    <name evidence="2" type="ORF">SAMN04489713_12868</name>
</gene>
<dbReference type="InterPro" id="IPR000595">
    <property type="entry name" value="cNMP-bd_dom"/>
</dbReference>
<dbReference type="eggNOG" id="COG0664">
    <property type="taxonomic scope" value="Bacteria"/>
</dbReference>
<organism evidence="2 3">
    <name type="scientific">Actinomadura madurae</name>
    <dbReference type="NCBI Taxonomy" id="1993"/>
    <lineage>
        <taxon>Bacteria</taxon>
        <taxon>Bacillati</taxon>
        <taxon>Actinomycetota</taxon>
        <taxon>Actinomycetes</taxon>
        <taxon>Streptosporangiales</taxon>
        <taxon>Thermomonosporaceae</taxon>
        <taxon>Actinomadura</taxon>
    </lineage>
</organism>
<dbReference type="SMART" id="SM00100">
    <property type="entry name" value="cNMP"/>
    <property type="match status" value="1"/>
</dbReference>
<evidence type="ECO:0000313" key="2">
    <source>
        <dbReference type="EMBL" id="SFQ35912.1"/>
    </source>
</evidence>
<dbReference type="InterPro" id="IPR018490">
    <property type="entry name" value="cNMP-bd_dom_sf"/>
</dbReference>
<dbReference type="AlphaFoldDB" id="A0A1I5XVB8"/>
<evidence type="ECO:0000313" key="3">
    <source>
        <dbReference type="Proteomes" id="UP000183413"/>
    </source>
</evidence>
<dbReference type="Pfam" id="PF00027">
    <property type="entry name" value="cNMP_binding"/>
    <property type="match status" value="1"/>
</dbReference>
<dbReference type="Gene3D" id="2.60.120.10">
    <property type="entry name" value="Jelly Rolls"/>
    <property type="match status" value="1"/>
</dbReference>
<dbReference type="SUPFAM" id="SSF51206">
    <property type="entry name" value="cAMP-binding domain-like"/>
    <property type="match status" value="1"/>
</dbReference>
<accession>A0A1I5XVB8</accession>
<dbReference type="PROSITE" id="PS50042">
    <property type="entry name" value="CNMP_BINDING_3"/>
    <property type="match status" value="1"/>
</dbReference>
<dbReference type="EMBL" id="FOVH01000028">
    <property type="protein sequence ID" value="SFQ35912.1"/>
    <property type="molecule type" value="Genomic_DNA"/>
</dbReference>
<sequence>MEGQSADEKESGVRQVGIVTGADLAREPFLSGMRATGLARLATAARYTEIPAGRRIFHESEPAERFWLIQEGTVAVDLHTPGRGPVVVETFGPGSVLGWSWLFGPHRWRFGGVAGTPVRAIEFDGRLVRTLSAVDPSMGYELTRRFAGLVVERLEATQARLMELSETAQRNGALRA</sequence>
<evidence type="ECO:0000259" key="1">
    <source>
        <dbReference type="PROSITE" id="PS50042"/>
    </source>
</evidence>
<protein>
    <submittedName>
        <fullName evidence="2">Cyclic nucleotide-binding domain-containing protein</fullName>
    </submittedName>
</protein>
<keyword evidence="3" id="KW-1185">Reference proteome</keyword>
<dbReference type="CDD" id="cd00038">
    <property type="entry name" value="CAP_ED"/>
    <property type="match status" value="1"/>
</dbReference>
<feature type="domain" description="Cyclic nucleotide-binding" evidence="1">
    <location>
        <begin position="29"/>
        <end position="98"/>
    </location>
</feature>
<reference evidence="2 3" key="1">
    <citation type="submission" date="2016-10" db="EMBL/GenBank/DDBJ databases">
        <authorList>
            <person name="de Groot N.N."/>
        </authorList>
    </citation>
    <scope>NUCLEOTIDE SEQUENCE [LARGE SCALE GENOMIC DNA]</scope>
    <source>
        <strain evidence="2 3">DSM 43067</strain>
    </source>
</reference>
<dbReference type="InterPro" id="IPR014710">
    <property type="entry name" value="RmlC-like_jellyroll"/>
</dbReference>